<dbReference type="PRINTS" id="PR00412">
    <property type="entry name" value="EPOXHYDRLASE"/>
</dbReference>
<dbReference type="AlphaFoldDB" id="A0A7L5E419"/>
<evidence type="ECO:0000313" key="3">
    <source>
        <dbReference type="EMBL" id="QJD97771.1"/>
    </source>
</evidence>
<dbReference type="SUPFAM" id="SSF53474">
    <property type="entry name" value="alpha/beta-Hydrolases"/>
    <property type="match status" value="1"/>
</dbReference>
<dbReference type="PRINTS" id="PR00111">
    <property type="entry name" value="ABHYDROLASE"/>
</dbReference>
<dbReference type="Pfam" id="PF00561">
    <property type="entry name" value="Abhydrolase_1"/>
    <property type="match status" value="1"/>
</dbReference>
<name>A0A7L5E419_9SPHI</name>
<dbReference type="InterPro" id="IPR000073">
    <property type="entry name" value="AB_hydrolase_1"/>
</dbReference>
<dbReference type="Gene3D" id="3.40.50.1820">
    <property type="entry name" value="alpha/beta hydrolase"/>
    <property type="match status" value="1"/>
</dbReference>
<dbReference type="GO" id="GO:0016787">
    <property type="term" value="F:hydrolase activity"/>
    <property type="evidence" value="ECO:0007669"/>
    <property type="project" value="UniProtKB-KW"/>
</dbReference>
<dbReference type="InterPro" id="IPR000639">
    <property type="entry name" value="Epox_hydrolase-like"/>
</dbReference>
<proteinExistence type="predicted"/>
<dbReference type="Proteomes" id="UP000503278">
    <property type="component" value="Chromosome"/>
</dbReference>
<dbReference type="EMBL" id="CP051682">
    <property type="protein sequence ID" value="QJD97771.1"/>
    <property type="molecule type" value="Genomic_DNA"/>
</dbReference>
<keyword evidence="4" id="KW-1185">Reference proteome</keyword>
<dbReference type="KEGG" id="mrob:HH214_18765"/>
<dbReference type="PANTHER" id="PTHR43329">
    <property type="entry name" value="EPOXIDE HYDROLASE"/>
    <property type="match status" value="1"/>
</dbReference>
<sequence length="283" mass="32970">MIMQERLDDVNGIRLHTLQEGEGNTETIIFLHGFPEFSYAWHKQLPFFATQGFHALAPDQRGYNLTSKPKGVKAYMLENAVEDLAAFIKKITSEKITLVGHDWGGGVAWIFAFKYPELLKKLVILNMPHPQVQSQNFKTSPKQMLKSWYVGFFQLRIIPEVVCRAYNFKFLEWTFLKSSNAGTFSQHDLQQYKQAWRQPRALTNMLNWYRAFKYIPTQNYGKINVPTLIIWGKKDIYLSAEMAQQSVNWCTNGKMVMLDDATHWLHHEKTAEVNKLILDFVQD</sequence>
<dbReference type="RefSeq" id="WP_169610239.1">
    <property type="nucleotide sequence ID" value="NZ_CP051682.1"/>
</dbReference>
<organism evidence="3 4">
    <name type="scientific">Mucilaginibacter robiniae</name>
    <dbReference type="NCBI Taxonomy" id="2728022"/>
    <lineage>
        <taxon>Bacteria</taxon>
        <taxon>Pseudomonadati</taxon>
        <taxon>Bacteroidota</taxon>
        <taxon>Sphingobacteriia</taxon>
        <taxon>Sphingobacteriales</taxon>
        <taxon>Sphingobacteriaceae</taxon>
        <taxon>Mucilaginibacter</taxon>
    </lineage>
</organism>
<accession>A0A7L5E419</accession>
<gene>
    <name evidence="3" type="ORF">HH214_18765</name>
</gene>
<reference evidence="3 4" key="1">
    <citation type="submission" date="2020-04" db="EMBL/GenBank/DDBJ databases">
        <title>Genome sequencing of novel species.</title>
        <authorList>
            <person name="Heo J."/>
            <person name="Kim S.-J."/>
            <person name="Kim J.-S."/>
            <person name="Hong S.-B."/>
            <person name="Kwon S.-W."/>
        </authorList>
    </citation>
    <scope>NUCLEOTIDE SEQUENCE [LARGE SCALE GENOMIC DNA]</scope>
    <source>
        <strain evidence="3 4">F39-2</strain>
    </source>
</reference>
<feature type="domain" description="AB hydrolase-1" evidence="2">
    <location>
        <begin position="27"/>
        <end position="269"/>
    </location>
</feature>
<evidence type="ECO:0000313" key="4">
    <source>
        <dbReference type="Proteomes" id="UP000503278"/>
    </source>
</evidence>
<evidence type="ECO:0000256" key="1">
    <source>
        <dbReference type="ARBA" id="ARBA00022801"/>
    </source>
</evidence>
<evidence type="ECO:0000259" key="2">
    <source>
        <dbReference type="Pfam" id="PF00561"/>
    </source>
</evidence>
<protein>
    <submittedName>
        <fullName evidence="3">Alpha/beta hydrolase</fullName>
    </submittedName>
</protein>
<dbReference type="InterPro" id="IPR029058">
    <property type="entry name" value="AB_hydrolase_fold"/>
</dbReference>
<keyword evidence="1 3" id="KW-0378">Hydrolase</keyword>